<comment type="caution">
    <text evidence="1">The sequence shown here is derived from an EMBL/GenBank/DDBJ whole genome shotgun (WGS) entry which is preliminary data.</text>
</comment>
<sequence length="82" mass="9000">MTLLPSTDRGFSSLLLPTAKSVEENSSWMATIFSIPVLSTEQLDRLERPILGSKMLNEEMTILCLGSCSFLFTILLSSASDN</sequence>
<accession>A0A8X6GUW2</accession>
<name>A0A8X6GUW2_TRICU</name>
<evidence type="ECO:0000313" key="2">
    <source>
        <dbReference type="Proteomes" id="UP000887116"/>
    </source>
</evidence>
<dbReference type="Proteomes" id="UP000887116">
    <property type="component" value="Unassembled WGS sequence"/>
</dbReference>
<keyword evidence="2" id="KW-1185">Reference proteome</keyword>
<proteinExistence type="predicted"/>
<dbReference type="AlphaFoldDB" id="A0A8X6GUW2"/>
<organism evidence="1 2">
    <name type="scientific">Trichonephila clavata</name>
    <name type="common">Joro spider</name>
    <name type="synonym">Nephila clavata</name>
    <dbReference type="NCBI Taxonomy" id="2740835"/>
    <lineage>
        <taxon>Eukaryota</taxon>
        <taxon>Metazoa</taxon>
        <taxon>Ecdysozoa</taxon>
        <taxon>Arthropoda</taxon>
        <taxon>Chelicerata</taxon>
        <taxon>Arachnida</taxon>
        <taxon>Araneae</taxon>
        <taxon>Araneomorphae</taxon>
        <taxon>Entelegynae</taxon>
        <taxon>Araneoidea</taxon>
        <taxon>Nephilidae</taxon>
        <taxon>Trichonephila</taxon>
    </lineage>
</organism>
<dbReference type="EMBL" id="BMAO01006797">
    <property type="protein sequence ID" value="GFR11627.1"/>
    <property type="molecule type" value="Genomic_DNA"/>
</dbReference>
<reference evidence="1" key="1">
    <citation type="submission" date="2020-07" db="EMBL/GenBank/DDBJ databases">
        <title>Multicomponent nature underlies the extraordinary mechanical properties of spider dragline silk.</title>
        <authorList>
            <person name="Kono N."/>
            <person name="Nakamura H."/>
            <person name="Mori M."/>
            <person name="Yoshida Y."/>
            <person name="Ohtoshi R."/>
            <person name="Malay A.D."/>
            <person name="Moran D.A.P."/>
            <person name="Tomita M."/>
            <person name="Numata K."/>
            <person name="Arakawa K."/>
        </authorList>
    </citation>
    <scope>NUCLEOTIDE SEQUENCE</scope>
</reference>
<gene>
    <name evidence="1" type="ORF">TNCT_728971</name>
</gene>
<protein>
    <submittedName>
        <fullName evidence="1">Uncharacterized protein</fullName>
    </submittedName>
</protein>
<evidence type="ECO:0000313" key="1">
    <source>
        <dbReference type="EMBL" id="GFR11627.1"/>
    </source>
</evidence>